<evidence type="ECO:0000313" key="4">
    <source>
        <dbReference type="EMBL" id="OAD42039.1"/>
    </source>
</evidence>
<name>A0A167I2E5_9BURK</name>
<evidence type="ECO:0000259" key="2">
    <source>
        <dbReference type="Pfam" id="PF13614"/>
    </source>
</evidence>
<dbReference type="PANTHER" id="PTHR13696">
    <property type="entry name" value="P-LOOP CONTAINING NUCLEOSIDE TRIPHOSPHATE HYDROLASE"/>
    <property type="match status" value="1"/>
</dbReference>
<dbReference type="STRING" id="1763535.LPB072_11065"/>
<dbReference type="Gene3D" id="3.40.50.300">
    <property type="entry name" value="P-loop containing nucleotide triphosphate hydrolases"/>
    <property type="match status" value="1"/>
</dbReference>
<dbReference type="Proteomes" id="UP000185680">
    <property type="component" value="Chromosome"/>
</dbReference>
<feature type="region of interest" description="Disordered" evidence="1">
    <location>
        <begin position="237"/>
        <end position="258"/>
    </location>
</feature>
<dbReference type="EMBL" id="LVWD01000013">
    <property type="protein sequence ID" value="OAD42039.1"/>
    <property type="molecule type" value="Genomic_DNA"/>
</dbReference>
<dbReference type="EMBL" id="CP017476">
    <property type="protein sequence ID" value="AOW15561.1"/>
    <property type="molecule type" value="Genomic_DNA"/>
</dbReference>
<accession>A0A167I2E5</accession>
<feature type="domain" description="AAA" evidence="2">
    <location>
        <begin position="70"/>
        <end position="121"/>
    </location>
</feature>
<dbReference type="InterPro" id="IPR027417">
    <property type="entry name" value="P-loop_NTPase"/>
</dbReference>
<gene>
    <name evidence="3" type="ORF">LPB072_11065</name>
    <name evidence="4" type="ORF">LPB72_09680</name>
</gene>
<dbReference type="Pfam" id="PF13614">
    <property type="entry name" value="AAA_31"/>
    <property type="match status" value="1"/>
</dbReference>
<dbReference type="InterPro" id="IPR025669">
    <property type="entry name" value="AAA_dom"/>
</dbReference>
<dbReference type="SUPFAM" id="SSF52540">
    <property type="entry name" value="P-loop containing nucleoside triphosphate hydrolases"/>
    <property type="match status" value="1"/>
</dbReference>
<evidence type="ECO:0000256" key="1">
    <source>
        <dbReference type="SAM" id="MobiDB-lite"/>
    </source>
</evidence>
<dbReference type="Proteomes" id="UP000185657">
    <property type="component" value="Unassembled WGS sequence"/>
</dbReference>
<reference evidence="4 5" key="1">
    <citation type="submission" date="2016-02" db="EMBL/GenBank/DDBJ databases">
        <title>Draft genome sequence of Hydrogenophaga sp. LPB0072.</title>
        <authorList>
            <person name="Shin S.-K."/>
            <person name="Yi H."/>
        </authorList>
    </citation>
    <scope>NUCLEOTIDE SEQUENCE [LARGE SCALE GENOMIC DNA]</scope>
    <source>
        <strain evidence="4 5">LPB0072</strain>
    </source>
</reference>
<keyword evidence="5" id="KW-1185">Reference proteome</keyword>
<protein>
    <submittedName>
        <fullName evidence="3">Cobyrinic acid a,c-diamide synthase</fullName>
    </submittedName>
</protein>
<dbReference type="KEGG" id="hyl:LPB072_11065"/>
<organism evidence="3 6">
    <name type="scientific">Hydrogenophaga crassostreae</name>
    <dbReference type="NCBI Taxonomy" id="1763535"/>
    <lineage>
        <taxon>Bacteria</taxon>
        <taxon>Pseudomonadati</taxon>
        <taxon>Pseudomonadota</taxon>
        <taxon>Betaproteobacteria</taxon>
        <taxon>Burkholderiales</taxon>
        <taxon>Comamonadaceae</taxon>
        <taxon>Hydrogenophaga</taxon>
    </lineage>
</organism>
<reference evidence="3 6" key="2">
    <citation type="submission" date="2016-10" db="EMBL/GenBank/DDBJ databases">
        <title>Hydorgenophaga sp. LPB0072 isolated from gastropod.</title>
        <authorList>
            <person name="Kim E."/>
            <person name="Yi H."/>
        </authorList>
    </citation>
    <scope>NUCLEOTIDE SEQUENCE [LARGE SCALE GENOMIC DNA]</scope>
    <source>
        <strain evidence="3 6">LPB0072</strain>
    </source>
</reference>
<evidence type="ECO:0000313" key="6">
    <source>
        <dbReference type="Proteomes" id="UP000185680"/>
    </source>
</evidence>
<evidence type="ECO:0000313" key="5">
    <source>
        <dbReference type="Proteomes" id="UP000185657"/>
    </source>
</evidence>
<sequence>MIQRGALADDCISHIELPPASFRGDASKLNVRGGFLHLVRSDTQAWDEEKGIFTYDSSLQDWLNNRVDRLVRIRQAIRNDSVSSKYDVVIIDTQGAVGYLQDAAVNAADMLLIPVKPDIVSAREFVAGSLALIDRHEPAGAMGYSIPAMKAVINHYQNTTDSRNITQLIREQFIELRGKVNVMDTMVPAIAAFPKAATAQIPVHWVDAGKAGDIMHQLMWELIPSLEGKFTPNHKGDLPVLPRPVSNHEPDADLNVEA</sequence>
<evidence type="ECO:0000313" key="3">
    <source>
        <dbReference type="EMBL" id="AOW15561.1"/>
    </source>
</evidence>
<proteinExistence type="predicted"/>
<dbReference type="InterPro" id="IPR050678">
    <property type="entry name" value="DNA_Partitioning_ATPase"/>
</dbReference>
<dbReference type="AlphaFoldDB" id="A0A167I2E5"/>
<dbReference type="PANTHER" id="PTHR13696:SF99">
    <property type="entry name" value="COBYRINIC ACID AC-DIAMIDE SYNTHASE"/>
    <property type="match status" value="1"/>
</dbReference>